<dbReference type="Gene3D" id="1.10.10.10">
    <property type="entry name" value="Winged helix-like DNA-binding domain superfamily/Winged helix DNA-binding domain"/>
    <property type="match status" value="1"/>
</dbReference>
<evidence type="ECO:0000256" key="1">
    <source>
        <dbReference type="ARBA" id="ARBA00023125"/>
    </source>
</evidence>
<evidence type="ECO:0000256" key="3">
    <source>
        <dbReference type="PROSITE-ProRule" id="PRU01091"/>
    </source>
</evidence>
<gene>
    <name evidence="6" type="ORF">CF386_09510</name>
</gene>
<dbReference type="InterPro" id="IPR039420">
    <property type="entry name" value="WalR-like"/>
</dbReference>
<sequence length="230" mass="26412">MMKKILLIDDEPQIRRYINKTLLVVGFDVYLAPNGKEGLRLCNEDHPDLILLDLGLPDIDGQDLLVMFKKNYPELPIIVLSARDQTDEIVQAINSGANDYIKKPFDTPELIARINRHISLSKSTESIQNDSKFSIANLSMSIEKHEVKIDDEVIHLSKKEFQILHYMFQQKGKIITQNQLLKEVWGNTFSDEVQYLRVYIGQLRKKLKNCSIQPLITTESGVGYYFGKVS</sequence>
<feature type="domain" description="OmpR/PhoB-type" evidence="5">
    <location>
        <begin position="130"/>
        <end position="228"/>
    </location>
</feature>
<evidence type="ECO:0000313" key="7">
    <source>
        <dbReference type="Proteomes" id="UP000242175"/>
    </source>
</evidence>
<feature type="domain" description="Response regulatory" evidence="4">
    <location>
        <begin position="4"/>
        <end position="118"/>
    </location>
</feature>
<dbReference type="Proteomes" id="UP000242175">
    <property type="component" value="Chromosome small"/>
</dbReference>
<protein>
    <submittedName>
        <fullName evidence="6">DNA-binding response regulator</fullName>
    </submittedName>
</protein>
<dbReference type="CDD" id="cd00383">
    <property type="entry name" value="trans_reg_C"/>
    <property type="match status" value="1"/>
</dbReference>
<dbReference type="GO" id="GO:0000156">
    <property type="term" value="F:phosphorelay response regulator activity"/>
    <property type="evidence" value="ECO:0007669"/>
    <property type="project" value="TreeGrafter"/>
</dbReference>
<evidence type="ECO:0000256" key="2">
    <source>
        <dbReference type="PROSITE-ProRule" id="PRU00169"/>
    </source>
</evidence>
<dbReference type="Gene3D" id="3.40.50.2300">
    <property type="match status" value="1"/>
</dbReference>
<dbReference type="PROSITE" id="PS51755">
    <property type="entry name" value="OMPR_PHOB"/>
    <property type="match status" value="1"/>
</dbReference>
<dbReference type="SUPFAM" id="SSF52172">
    <property type="entry name" value="CheY-like"/>
    <property type="match status" value="1"/>
</dbReference>
<dbReference type="GO" id="GO:0006355">
    <property type="term" value="P:regulation of DNA-templated transcription"/>
    <property type="evidence" value="ECO:0007669"/>
    <property type="project" value="InterPro"/>
</dbReference>
<dbReference type="InterPro" id="IPR001867">
    <property type="entry name" value="OmpR/PhoB-type_DNA-bd"/>
</dbReference>
<dbReference type="InterPro" id="IPR036388">
    <property type="entry name" value="WH-like_DNA-bd_sf"/>
</dbReference>
<dbReference type="PROSITE" id="PS50110">
    <property type="entry name" value="RESPONSE_REGULATORY"/>
    <property type="match status" value="1"/>
</dbReference>
<dbReference type="PANTHER" id="PTHR48111:SF50">
    <property type="entry name" value="KDP OPERON TRANSCRIPTIONAL REGULATORY PROTEIN KDPE"/>
    <property type="match status" value="1"/>
</dbReference>
<name>A0A220VFX9_9GAMM</name>
<dbReference type="EMBL" id="CP022356">
    <property type="protein sequence ID" value="ASK79294.1"/>
    <property type="molecule type" value="Genomic_DNA"/>
</dbReference>
<dbReference type="InterPro" id="IPR001789">
    <property type="entry name" value="Sig_transdc_resp-reg_receiver"/>
</dbReference>
<dbReference type="KEGG" id="pmai:CF386_09510"/>
<feature type="modified residue" description="4-aspartylphosphate" evidence="2">
    <location>
        <position position="53"/>
    </location>
</feature>
<dbReference type="GO" id="GO:0000976">
    <property type="term" value="F:transcription cis-regulatory region binding"/>
    <property type="evidence" value="ECO:0007669"/>
    <property type="project" value="TreeGrafter"/>
</dbReference>
<dbReference type="SMART" id="SM00862">
    <property type="entry name" value="Trans_reg_C"/>
    <property type="match status" value="1"/>
</dbReference>
<keyword evidence="1 3" id="KW-0238">DNA-binding</keyword>
<dbReference type="PANTHER" id="PTHR48111">
    <property type="entry name" value="REGULATOR OF RPOS"/>
    <property type="match status" value="1"/>
</dbReference>
<dbReference type="OrthoDB" id="9802426at2"/>
<accession>A0A220VFX9</accession>
<evidence type="ECO:0000313" key="6">
    <source>
        <dbReference type="EMBL" id="ASK79294.1"/>
    </source>
</evidence>
<keyword evidence="2" id="KW-0597">Phosphoprotein</keyword>
<dbReference type="SMART" id="SM00448">
    <property type="entry name" value="REC"/>
    <property type="match status" value="1"/>
</dbReference>
<dbReference type="AlphaFoldDB" id="A0A220VFX9"/>
<evidence type="ECO:0000259" key="5">
    <source>
        <dbReference type="PROSITE" id="PS51755"/>
    </source>
</evidence>
<dbReference type="GO" id="GO:0005829">
    <property type="term" value="C:cytosol"/>
    <property type="evidence" value="ECO:0007669"/>
    <property type="project" value="TreeGrafter"/>
</dbReference>
<organism evidence="6 7">
    <name type="scientific">Paraphotobacterium marinum</name>
    <dbReference type="NCBI Taxonomy" id="1755811"/>
    <lineage>
        <taxon>Bacteria</taxon>
        <taxon>Pseudomonadati</taxon>
        <taxon>Pseudomonadota</taxon>
        <taxon>Gammaproteobacteria</taxon>
        <taxon>Vibrionales</taxon>
        <taxon>Vibrionaceae</taxon>
        <taxon>Paraphotobacterium</taxon>
    </lineage>
</organism>
<reference evidence="6 7" key="1">
    <citation type="journal article" date="2016" name="Int. J. Syst. Evol. Microbiol.">
        <title>Paraphotobacterium marinum gen. nov., sp. nov., a member of the family Vibrionaceae, isolated from surface seawater.</title>
        <authorList>
            <person name="Huang Z."/>
            <person name="Dong C."/>
            <person name="Shao Z."/>
        </authorList>
    </citation>
    <scope>NUCLEOTIDE SEQUENCE [LARGE SCALE GENOMIC DNA]</scope>
    <source>
        <strain evidence="6 7">NSCS20N07D</strain>
    </source>
</reference>
<dbReference type="Pfam" id="PF00072">
    <property type="entry name" value="Response_reg"/>
    <property type="match status" value="1"/>
</dbReference>
<proteinExistence type="predicted"/>
<dbReference type="Pfam" id="PF00486">
    <property type="entry name" value="Trans_reg_C"/>
    <property type="match status" value="1"/>
</dbReference>
<dbReference type="InterPro" id="IPR011006">
    <property type="entry name" value="CheY-like_superfamily"/>
</dbReference>
<feature type="DNA-binding region" description="OmpR/PhoB-type" evidence="3">
    <location>
        <begin position="130"/>
        <end position="228"/>
    </location>
</feature>
<dbReference type="GO" id="GO:0032993">
    <property type="term" value="C:protein-DNA complex"/>
    <property type="evidence" value="ECO:0007669"/>
    <property type="project" value="TreeGrafter"/>
</dbReference>
<keyword evidence="7" id="KW-1185">Reference proteome</keyword>
<evidence type="ECO:0000259" key="4">
    <source>
        <dbReference type="PROSITE" id="PS50110"/>
    </source>
</evidence>